<evidence type="ECO:0000256" key="2">
    <source>
        <dbReference type="SAM" id="SignalP"/>
    </source>
</evidence>
<dbReference type="EMBL" id="JBIWXY010000002">
    <property type="protein sequence ID" value="MFJ5446906.1"/>
    <property type="molecule type" value="Genomic_DNA"/>
</dbReference>
<organism evidence="4 5">
    <name type="scientific">Methylobacillus methanolivorans</name>
    <dbReference type="NCBI Taxonomy" id="1848927"/>
    <lineage>
        <taxon>Bacteria</taxon>
        <taxon>Pseudomonadati</taxon>
        <taxon>Pseudomonadota</taxon>
        <taxon>Betaproteobacteria</taxon>
        <taxon>Nitrosomonadales</taxon>
        <taxon>Methylophilaceae</taxon>
        <taxon>Methylobacillus</taxon>
    </lineage>
</organism>
<feature type="chain" id="PRO_5047385335" evidence="2">
    <location>
        <begin position="23"/>
        <end position="165"/>
    </location>
</feature>
<dbReference type="RefSeq" id="WP_400883051.1">
    <property type="nucleotide sequence ID" value="NZ_JBIWXY010000002.1"/>
</dbReference>
<sequence>MNILKNVLVPAAFLVAASSSYAATVDLGELNNGLNTYVDSVVVGSFSNTYTFSLADLSSANFSLTNSPLSNSGVSVFNISNLNYQLYDASNNWLAGAVAGGEFSFASLAAGNYYLTVSGVANGAVGGLYSGSIAVAAVPEPSSVAMLMIGFAALGAVARRRKTKL</sequence>
<evidence type="ECO:0000313" key="4">
    <source>
        <dbReference type="EMBL" id="MFJ5446906.1"/>
    </source>
</evidence>
<feature type="signal peptide" evidence="2">
    <location>
        <begin position="1"/>
        <end position="22"/>
    </location>
</feature>
<name>A0ABW8GNC9_9PROT</name>
<feature type="domain" description="Ice-binding protein C-terminal" evidence="3">
    <location>
        <begin position="137"/>
        <end position="161"/>
    </location>
</feature>
<dbReference type="InterPro" id="IPR013424">
    <property type="entry name" value="Ice-binding_C"/>
</dbReference>
<keyword evidence="1" id="KW-0472">Membrane</keyword>
<evidence type="ECO:0000259" key="3">
    <source>
        <dbReference type="Pfam" id="PF07589"/>
    </source>
</evidence>
<gene>
    <name evidence="4" type="ORF">ACIKP9_11750</name>
</gene>
<keyword evidence="1" id="KW-1133">Transmembrane helix</keyword>
<evidence type="ECO:0000256" key="1">
    <source>
        <dbReference type="SAM" id="Phobius"/>
    </source>
</evidence>
<dbReference type="NCBIfam" id="TIGR02595">
    <property type="entry name" value="PEP_CTERM"/>
    <property type="match status" value="1"/>
</dbReference>
<reference evidence="4 5" key="1">
    <citation type="submission" date="2024-11" db="EMBL/GenBank/DDBJ databases">
        <authorList>
            <person name="Kaparullina E.N."/>
            <person name="Delegan Y.A."/>
            <person name="Doronina N.V."/>
        </authorList>
    </citation>
    <scope>NUCLEOTIDE SEQUENCE [LARGE SCALE GENOMIC DNA]</scope>
    <source>
        <strain evidence="4 5">7sh_L</strain>
    </source>
</reference>
<keyword evidence="1" id="KW-0812">Transmembrane</keyword>
<proteinExistence type="predicted"/>
<dbReference type="NCBIfam" id="NF038126">
    <property type="entry name" value="PEP_CTERM_FxDxF"/>
    <property type="match status" value="1"/>
</dbReference>
<dbReference type="Proteomes" id="UP001617669">
    <property type="component" value="Unassembled WGS sequence"/>
</dbReference>
<accession>A0ABW8GNC9</accession>
<keyword evidence="5" id="KW-1185">Reference proteome</keyword>
<dbReference type="Pfam" id="PF07589">
    <property type="entry name" value="PEP-CTERM"/>
    <property type="match status" value="1"/>
</dbReference>
<dbReference type="Gene3D" id="2.60.120.380">
    <property type="match status" value="1"/>
</dbReference>
<comment type="caution">
    <text evidence="4">The sequence shown here is derived from an EMBL/GenBank/DDBJ whole genome shotgun (WGS) entry which is preliminary data.</text>
</comment>
<evidence type="ECO:0000313" key="5">
    <source>
        <dbReference type="Proteomes" id="UP001617669"/>
    </source>
</evidence>
<feature type="transmembrane region" description="Helical" evidence="1">
    <location>
        <begin position="142"/>
        <end position="158"/>
    </location>
</feature>
<keyword evidence="2" id="KW-0732">Signal</keyword>
<protein>
    <submittedName>
        <fullName evidence="4">FxDxF family PEP-CTERM protein</fullName>
    </submittedName>
</protein>
<dbReference type="SUPFAM" id="SSF117074">
    <property type="entry name" value="Hypothetical protein PA1324"/>
    <property type="match status" value="1"/>
</dbReference>